<comment type="caution">
    <text evidence="2">The sequence shown here is derived from an EMBL/GenBank/DDBJ whole genome shotgun (WGS) entry which is preliminary data.</text>
</comment>
<dbReference type="OrthoDB" id="3125258at2759"/>
<dbReference type="EMBL" id="NHYD01003399">
    <property type="protein sequence ID" value="PPQ78931.1"/>
    <property type="molecule type" value="Genomic_DNA"/>
</dbReference>
<gene>
    <name evidence="2" type="ORF">CVT25_002407</name>
</gene>
<feature type="region of interest" description="Disordered" evidence="1">
    <location>
        <begin position="125"/>
        <end position="151"/>
    </location>
</feature>
<dbReference type="AlphaFoldDB" id="A0A409WKE0"/>
<organism evidence="2 3">
    <name type="scientific">Psilocybe cyanescens</name>
    <dbReference type="NCBI Taxonomy" id="93625"/>
    <lineage>
        <taxon>Eukaryota</taxon>
        <taxon>Fungi</taxon>
        <taxon>Dikarya</taxon>
        <taxon>Basidiomycota</taxon>
        <taxon>Agaricomycotina</taxon>
        <taxon>Agaricomycetes</taxon>
        <taxon>Agaricomycetidae</taxon>
        <taxon>Agaricales</taxon>
        <taxon>Agaricineae</taxon>
        <taxon>Strophariaceae</taxon>
        <taxon>Psilocybe</taxon>
    </lineage>
</organism>
<evidence type="ECO:0000313" key="3">
    <source>
        <dbReference type="Proteomes" id="UP000283269"/>
    </source>
</evidence>
<feature type="compositionally biased region" description="Polar residues" evidence="1">
    <location>
        <begin position="18"/>
        <end position="28"/>
    </location>
</feature>
<dbReference type="Proteomes" id="UP000283269">
    <property type="component" value="Unassembled WGS sequence"/>
</dbReference>
<reference evidence="2 3" key="1">
    <citation type="journal article" date="2018" name="Evol. Lett.">
        <title>Horizontal gene cluster transfer increased hallucinogenic mushroom diversity.</title>
        <authorList>
            <person name="Reynolds H.T."/>
            <person name="Vijayakumar V."/>
            <person name="Gluck-Thaler E."/>
            <person name="Korotkin H.B."/>
            <person name="Matheny P.B."/>
            <person name="Slot J.C."/>
        </authorList>
    </citation>
    <scope>NUCLEOTIDE SEQUENCE [LARGE SCALE GENOMIC DNA]</scope>
    <source>
        <strain evidence="2 3">2631</strain>
    </source>
</reference>
<proteinExistence type="predicted"/>
<feature type="region of interest" description="Disordered" evidence="1">
    <location>
        <begin position="1"/>
        <end position="88"/>
    </location>
</feature>
<sequence>MPQMTSGATRATEIAGTRNDTQSRDPIQSESESESESSESESESTPTTIRKIGESSETNQKQAPNDDYSSESESGSESEQPATGPSNYSSVHFFMRALQRKLEEKAKSEMLAAGLRDALEREKLNKLHPQSSGPRSSPASQPRKRIKVEETSSPDNLLRELSIPEFYSRHFYDVHTFLLKRNYGNPVVLASLKESGFTKYELRSMEGLDLPVLITRFTSLLSDDCRKPAQLESLAFAVFSASSAEWAMLNDASIYVQ</sequence>
<protein>
    <submittedName>
        <fullName evidence="2">Uncharacterized protein</fullName>
    </submittedName>
</protein>
<keyword evidence="3" id="KW-1185">Reference proteome</keyword>
<name>A0A409WKE0_PSICY</name>
<evidence type="ECO:0000313" key="2">
    <source>
        <dbReference type="EMBL" id="PPQ78931.1"/>
    </source>
</evidence>
<accession>A0A409WKE0</accession>
<dbReference type="InParanoid" id="A0A409WKE0"/>
<feature type="compositionally biased region" description="Acidic residues" evidence="1">
    <location>
        <begin position="31"/>
        <end position="42"/>
    </location>
</feature>
<evidence type="ECO:0000256" key="1">
    <source>
        <dbReference type="SAM" id="MobiDB-lite"/>
    </source>
</evidence>
<feature type="compositionally biased region" description="Polar residues" evidence="1">
    <location>
        <begin position="128"/>
        <end position="140"/>
    </location>
</feature>